<dbReference type="EMBL" id="MABQ02000007">
    <property type="protein sequence ID" value="PCD31334.1"/>
    <property type="molecule type" value="Genomic_DNA"/>
</dbReference>
<gene>
    <name evidence="2" type="ORF">AU210_010989</name>
</gene>
<name>A0A2H3GXC5_FUSOX</name>
<evidence type="ECO:0000313" key="2">
    <source>
        <dbReference type="EMBL" id="PCD31334.1"/>
    </source>
</evidence>
<dbReference type="Proteomes" id="UP000219602">
    <property type="component" value="Chromosome 9"/>
</dbReference>
<sequence length="239" mass="26321">MASLDHIATIFSEYKYDKDVGFEGNSGMPCLTCISEIDRDIYCVCVTNDDPAACVVCKHYDKKCGSIPSKLLGAAQWYWNFVAGLDVQKPLLNRRQLWRIRRALEDCASAWRGLEEHLMNPNNLAMLALQESAASCKTLALSILQSVSRCQLSLDEIHERIDFVQPGYTRDGNCVVTLRNALVHLSVSQDVVVCSVEEGKCCSLSNGSPSELEAAMNEASDSAPSCEVVHNGMPDSPRQ</sequence>
<protein>
    <submittedName>
        <fullName evidence="2">Uncharacterized protein</fullName>
    </submittedName>
</protein>
<evidence type="ECO:0000256" key="1">
    <source>
        <dbReference type="SAM" id="MobiDB-lite"/>
    </source>
</evidence>
<reference evidence="2 3" key="2">
    <citation type="journal article" date="2017" name="Sci. Rep.">
        <title>A mobile pathogenicity chromosome in Fusarium oxysporum for infection of multiple cucurbit species.</title>
        <authorList>
            <person name="van Dam P."/>
            <person name="Fokkens L."/>
            <person name="Ayukawa Y."/>
            <person name="van der Gragt M."/>
            <person name="Ter Horst A."/>
            <person name="Brankovics B."/>
            <person name="Houterman P.M."/>
            <person name="Arie T."/>
            <person name="Rep M."/>
        </authorList>
    </citation>
    <scope>NUCLEOTIDE SEQUENCE [LARGE SCALE GENOMIC DNA]</scope>
    <source>
        <strain evidence="2 3">Forc016</strain>
    </source>
</reference>
<accession>A0A2H3GXC5</accession>
<feature type="region of interest" description="Disordered" evidence="1">
    <location>
        <begin position="220"/>
        <end position="239"/>
    </location>
</feature>
<comment type="caution">
    <text evidence="2">The sequence shown here is derived from an EMBL/GenBank/DDBJ whole genome shotgun (WGS) entry which is preliminary data.</text>
</comment>
<proteinExistence type="predicted"/>
<evidence type="ECO:0000313" key="3">
    <source>
        <dbReference type="Proteomes" id="UP000219602"/>
    </source>
</evidence>
<organism evidence="2 3">
    <name type="scientific">Fusarium oxysporum f. sp. radicis-cucumerinum</name>
    <dbReference type="NCBI Taxonomy" id="327505"/>
    <lineage>
        <taxon>Eukaryota</taxon>
        <taxon>Fungi</taxon>
        <taxon>Dikarya</taxon>
        <taxon>Ascomycota</taxon>
        <taxon>Pezizomycotina</taxon>
        <taxon>Sordariomycetes</taxon>
        <taxon>Hypocreomycetidae</taxon>
        <taxon>Hypocreales</taxon>
        <taxon>Nectriaceae</taxon>
        <taxon>Fusarium</taxon>
        <taxon>Fusarium oxysporum species complex</taxon>
    </lineage>
</organism>
<dbReference type="AlphaFoldDB" id="A0A2H3GXC5"/>
<reference evidence="2 3" key="1">
    <citation type="journal article" date="2016" name="Environ. Microbiol.">
        <title>Effector profiles distinguish formae speciales of Fusarium oxysporum.</title>
        <authorList>
            <person name="van Dam P."/>
            <person name="Fokkens L."/>
            <person name="Schmidt S.M."/>
            <person name="Linmans J.H."/>
            <person name="Kistler H.C."/>
            <person name="Ma L.J."/>
            <person name="Rep M."/>
        </authorList>
    </citation>
    <scope>NUCLEOTIDE SEQUENCE [LARGE SCALE GENOMIC DNA]</scope>
    <source>
        <strain evidence="2 3">Forc016</strain>
    </source>
</reference>